<dbReference type="InterPro" id="IPR044843">
    <property type="entry name" value="Trans_IPPS_bact-type"/>
</dbReference>
<comment type="caution">
    <text evidence="11">The sequence shown here is derived from an EMBL/GenBank/DDBJ whole genome shotgun (WGS) entry which is preliminary data.</text>
</comment>
<dbReference type="EC" id="2.5.1.96" evidence="5"/>
<evidence type="ECO:0000313" key="11">
    <source>
        <dbReference type="EMBL" id="MDO6572726.1"/>
    </source>
</evidence>
<keyword evidence="12" id="KW-1185">Reference proteome</keyword>
<comment type="catalytic activity">
    <reaction evidence="1">
        <text>2 (2E,6E)-farnesyl diphosphate = 15-cis-4,4'-diapophytoene + 2 diphosphate</text>
        <dbReference type="Rhea" id="RHEA:31547"/>
        <dbReference type="ChEBI" id="CHEBI:33019"/>
        <dbReference type="ChEBI" id="CHEBI:62738"/>
        <dbReference type="ChEBI" id="CHEBI:175763"/>
        <dbReference type="EC" id="2.5.1.96"/>
    </reaction>
</comment>
<dbReference type="SFLD" id="SFLDS00005">
    <property type="entry name" value="Isoprenoid_Synthase_Type_I"/>
    <property type="match status" value="1"/>
</dbReference>
<dbReference type="InterPro" id="IPR019845">
    <property type="entry name" value="Squalene/phytoene_synthase_CS"/>
</dbReference>
<dbReference type="GO" id="GO:0016117">
    <property type="term" value="P:carotenoid biosynthetic process"/>
    <property type="evidence" value="ECO:0007669"/>
    <property type="project" value="UniProtKB-KW"/>
</dbReference>
<evidence type="ECO:0000256" key="2">
    <source>
        <dbReference type="ARBA" id="ARBA00002144"/>
    </source>
</evidence>
<evidence type="ECO:0000256" key="7">
    <source>
        <dbReference type="ARBA" id="ARBA00022679"/>
    </source>
</evidence>
<dbReference type="InterPro" id="IPR002060">
    <property type="entry name" value="Squ/phyt_synthse"/>
</dbReference>
<comment type="function">
    <text evidence="2">Involved in the biosynthesis of the yellow-orange carotenoid staphyloxanthin, which plays a role in the virulence via its protective function against oxidative stress. Catalyzes the head-to-head condensation of two molecules of farnesyl diphosphate (FPP) into the colorless C(30) carotenoid 4,4'-diapophytoene (dehydrosqualene).</text>
</comment>
<dbReference type="SFLD" id="SFLDG01018">
    <property type="entry name" value="Squalene/Phytoene_Synthase_Lik"/>
    <property type="match status" value="1"/>
</dbReference>
<dbReference type="RefSeq" id="WP_046466989.1">
    <property type="nucleotide sequence ID" value="NZ_JAUOQO010000001.1"/>
</dbReference>
<dbReference type="PROSITE" id="PS01044">
    <property type="entry name" value="SQUALEN_PHYTOEN_SYN_1"/>
    <property type="match status" value="1"/>
</dbReference>
<evidence type="ECO:0000256" key="6">
    <source>
        <dbReference type="ARBA" id="ARBA00016163"/>
    </source>
</evidence>
<reference evidence="11" key="1">
    <citation type="submission" date="2023-07" db="EMBL/GenBank/DDBJ databases">
        <title>Genome content predicts the carbon catabolic preferences of heterotrophic bacteria.</title>
        <authorList>
            <person name="Gralka M."/>
        </authorList>
    </citation>
    <scope>NUCLEOTIDE SEQUENCE</scope>
    <source>
        <strain evidence="11">E2R20</strain>
    </source>
</reference>
<dbReference type="PANTHER" id="PTHR31480">
    <property type="entry name" value="BIFUNCTIONAL LYCOPENE CYCLASE/PHYTOENE SYNTHASE"/>
    <property type="match status" value="1"/>
</dbReference>
<evidence type="ECO:0000256" key="3">
    <source>
        <dbReference type="ARBA" id="ARBA00004677"/>
    </source>
</evidence>
<evidence type="ECO:0000256" key="10">
    <source>
        <dbReference type="ARBA" id="ARBA00032389"/>
    </source>
</evidence>
<dbReference type="GO" id="GO:0004311">
    <property type="term" value="F:geranylgeranyl diphosphate synthase activity"/>
    <property type="evidence" value="ECO:0007669"/>
    <property type="project" value="InterPro"/>
</dbReference>
<dbReference type="CDD" id="cd00683">
    <property type="entry name" value="Trans_IPPS_HH"/>
    <property type="match status" value="1"/>
</dbReference>
<gene>
    <name evidence="11" type="ORF">Q4528_00985</name>
</gene>
<dbReference type="GO" id="GO:0051996">
    <property type="term" value="F:squalene synthase [NAD(P)H] activity"/>
    <property type="evidence" value="ECO:0007669"/>
    <property type="project" value="InterPro"/>
</dbReference>
<dbReference type="Pfam" id="PF00494">
    <property type="entry name" value="SQS_PSY"/>
    <property type="match status" value="1"/>
</dbReference>
<dbReference type="SUPFAM" id="SSF48576">
    <property type="entry name" value="Terpenoid synthases"/>
    <property type="match status" value="1"/>
</dbReference>
<evidence type="ECO:0000256" key="5">
    <source>
        <dbReference type="ARBA" id="ARBA00012627"/>
    </source>
</evidence>
<sequence>MTTINESYKYCHQIMKKYSKSFSYAFDLLPEHERRAIWAVYAVCRIIDDSIDEEQDPEKLQAIKEDIQLIEAQEVQSIDQFKSDELIMLAFLDASKQYKMEYQSLYNLIHAVSEDEDFEMFKEDKDLMGYCYGVAGTVGEILTPILTEHPDEETYEVSRQLGEALQLTNILRDVGEDFEKGRIYFSQSMIHQFDVDIKHAFHNQPTQNYIQLWEHYAQIAEKDYQYTLDHLEVYKPEARPIIELAALIYKGIIDEARQHDYPLHRRVYVSRIKKLKIYRQIKNKYQE</sequence>
<dbReference type="EMBL" id="JAUOQO010000001">
    <property type="protein sequence ID" value="MDO6572726.1"/>
    <property type="molecule type" value="Genomic_DNA"/>
</dbReference>
<proteinExistence type="inferred from homology"/>
<comment type="similarity">
    <text evidence="4">Belongs to the phytoene/squalene synthase family. CrtM subfamily.</text>
</comment>
<keyword evidence="7 11" id="KW-0808">Transferase</keyword>
<evidence type="ECO:0000256" key="8">
    <source>
        <dbReference type="ARBA" id="ARBA00022746"/>
    </source>
</evidence>
<dbReference type="InterPro" id="IPR008949">
    <property type="entry name" value="Isoprenoid_synthase_dom_sf"/>
</dbReference>
<dbReference type="InterPro" id="IPR033904">
    <property type="entry name" value="Trans_IPPS_HH"/>
</dbReference>
<keyword evidence="8" id="KW-0125">Carotenoid biosynthesis</keyword>
<organism evidence="11 12">
    <name type="scientific">Staphylococcus pasteuri_A</name>
    <dbReference type="NCBI Taxonomy" id="3062664"/>
    <lineage>
        <taxon>Bacteria</taxon>
        <taxon>Bacillati</taxon>
        <taxon>Bacillota</taxon>
        <taxon>Bacilli</taxon>
        <taxon>Bacillales</taxon>
        <taxon>Staphylococcaceae</taxon>
        <taxon>Staphylococcus</taxon>
    </lineage>
</organism>
<protein>
    <recommendedName>
        <fullName evidence="6">4,4'-diapophytoene synthase</fullName>
        <ecNumber evidence="5">2.5.1.96</ecNumber>
    </recommendedName>
    <alternativeName>
        <fullName evidence="9">C30 carotenoid synthase</fullName>
    </alternativeName>
    <alternativeName>
        <fullName evidence="10">Dehydrosqualene synthase</fullName>
    </alternativeName>
</protein>
<evidence type="ECO:0000256" key="4">
    <source>
        <dbReference type="ARBA" id="ARBA00009720"/>
    </source>
</evidence>
<evidence type="ECO:0000256" key="9">
    <source>
        <dbReference type="ARBA" id="ARBA00031761"/>
    </source>
</evidence>
<dbReference type="Gene3D" id="1.10.600.10">
    <property type="entry name" value="Farnesyl Diphosphate Synthase"/>
    <property type="match status" value="1"/>
</dbReference>
<evidence type="ECO:0000256" key="1">
    <source>
        <dbReference type="ARBA" id="ARBA00000746"/>
    </source>
</evidence>
<comment type="pathway">
    <text evidence="3">Carotenoid biosynthesis; staphyloxanthin biosynthesis; staphyloxanthin from farnesyl diphosphate: step 1/5.</text>
</comment>
<dbReference type="Proteomes" id="UP001170310">
    <property type="component" value="Unassembled WGS sequence"/>
</dbReference>
<accession>A0AAW7YQ10</accession>
<evidence type="ECO:0000313" key="12">
    <source>
        <dbReference type="Proteomes" id="UP001170310"/>
    </source>
</evidence>
<dbReference type="AlphaFoldDB" id="A0AAW7YQ10"/>
<dbReference type="SFLD" id="SFLDG01212">
    <property type="entry name" value="Phytoene_synthase_like"/>
    <property type="match status" value="1"/>
</dbReference>
<name>A0AAW7YQ10_9STAP</name>